<accession>A0ABT3IH63</accession>
<name>A0ABT3IH63_9BACT</name>
<comment type="caution">
    <text evidence="1">The sequence shown here is derived from an EMBL/GenBank/DDBJ whole genome shotgun (WGS) entry which is preliminary data.</text>
</comment>
<dbReference type="Proteomes" id="UP001207742">
    <property type="component" value="Unassembled WGS sequence"/>
</dbReference>
<sequence length="511" mass="58026">MKKVLLILFSVIVTGVIFIAFSRNDPSQAAPTHENLASPPEKITQFNFPVTFGSAIPKNPSSPNADSVELITFAWNEFFALNWKSNYRSTALRGHADESWSYKNDQTPYPEDPLVWETYAHRVEVRPYDDNRLPFDKVPKYVYEVPFEAQPGVDLTLFNNLDEGNEIGSCNLYADISQFNQKKIQVLYQAKVNRDEYKYVYDTFKDSFKLKTAQHNTATNIQMFKAYYQPGRYPGYDNSTCNCPPQANVFCLPCGGAKVPGTTRTIYTGALEVKTAWREISLAEVPRYFIRKVIVYVKSNNKIIPQNKYYGLIGIHIIHKTVNFPNFIFATFEHKDVEKSDMGYIRLDTVPIPLVPQRYNRAHPIPAVVDSSTAYVHRELRKLNPNSIWQNYRLVGVQGNPTNDPTSFSFYLANYVIESDPPLAYFRGSSLKKPFDNGPNSLHNGKLYSMGGCQGCHGVTQLRGSDCSFVMGLVDQPHALPDATGDPKKFQLYKNAFDDIFTKENKTAAKH</sequence>
<evidence type="ECO:0000313" key="1">
    <source>
        <dbReference type="EMBL" id="MCW3483300.1"/>
    </source>
</evidence>
<dbReference type="RefSeq" id="WP_264728497.1">
    <property type="nucleotide sequence ID" value="NZ_JAPDNR010000001.1"/>
</dbReference>
<reference evidence="1 2" key="1">
    <citation type="submission" date="2022-10" db="EMBL/GenBank/DDBJ databases">
        <title>Chitinophaga nivalis PC15 sp. nov., isolated from Pyeongchang county, South Korea.</title>
        <authorList>
            <person name="Trinh H.N."/>
        </authorList>
    </citation>
    <scope>NUCLEOTIDE SEQUENCE [LARGE SCALE GENOMIC DNA]</scope>
    <source>
        <strain evidence="1 2">PC14</strain>
    </source>
</reference>
<gene>
    <name evidence="1" type="ORF">OL497_05310</name>
</gene>
<dbReference type="EMBL" id="JAPDNS010000001">
    <property type="protein sequence ID" value="MCW3483300.1"/>
    <property type="molecule type" value="Genomic_DNA"/>
</dbReference>
<proteinExistence type="predicted"/>
<evidence type="ECO:0000313" key="2">
    <source>
        <dbReference type="Proteomes" id="UP001207742"/>
    </source>
</evidence>
<protein>
    <recommendedName>
        <fullName evidence="3">Cytochrome c domain-containing protein</fullName>
    </recommendedName>
</protein>
<evidence type="ECO:0008006" key="3">
    <source>
        <dbReference type="Google" id="ProtNLM"/>
    </source>
</evidence>
<keyword evidence="2" id="KW-1185">Reference proteome</keyword>
<organism evidence="1 2">
    <name type="scientific">Chitinophaga nivalis</name>
    <dbReference type="NCBI Taxonomy" id="2991709"/>
    <lineage>
        <taxon>Bacteria</taxon>
        <taxon>Pseudomonadati</taxon>
        <taxon>Bacteroidota</taxon>
        <taxon>Chitinophagia</taxon>
        <taxon>Chitinophagales</taxon>
        <taxon>Chitinophagaceae</taxon>
        <taxon>Chitinophaga</taxon>
    </lineage>
</organism>